<dbReference type="EMBL" id="CM011696">
    <property type="protein sequence ID" value="TMS02724.1"/>
    <property type="molecule type" value="Genomic_DNA"/>
</dbReference>
<protein>
    <submittedName>
        <fullName evidence="1">Uncharacterized protein</fullName>
    </submittedName>
</protein>
<comment type="caution">
    <text evidence="1">The sequence shown here is derived from an EMBL/GenBank/DDBJ whole genome shotgun (WGS) entry which is preliminary data.</text>
</comment>
<name>A0ACD3Q700_LARCR</name>
<evidence type="ECO:0000313" key="1">
    <source>
        <dbReference type="EMBL" id="TMS02724.1"/>
    </source>
</evidence>
<sequence>MAADPNPDWLSCLPSSWSYGVTRDGRIFFINEEAKSTTWLHPVTGEAVITGHRKTPDLPTGWEEGYTFEGARCFINHNERKVTCKHPVSGIPSQDNCIFVVNEQPAPKASSEQSSTSDNKERPMSTMSEASNYTGGSDYSTFNASPATTVTTATTTTSTSSTRPSRSSKKVHNFGKRSNSIKRNPNAPVVKSNWLYKQTSQAECSLTERNVISVYPKLLTSRSVAKPDTLQTALKTQVSKRSQKTCYCYCSHYGTGEGGGKKRKKKRSSSMENKAQDFAPSSTEANLSLRYEEIKQSNLSPRRR</sequence>
<proteinExistence type="predicted"/>
<reference evidence="1" key="1">
    <citation type="submission" date="2018-11" db="EMBL/GenBank/DDBJ databases">
        <title>The sequence and de novo assembly of Larimichthys crocea genome using PacBio and Hi-C technologies.</title>
        <authorList>
            <person name="Xu P."/>
            <person name="Chen B."/>
            <person name="Zhou Z."/>
            <person name="Ke Q."/>
            <person name="Wu Y."/>
            <person name="Bai H."/>
            <person name="Pu F."/>
        </authorList>
    </citation>
    <scope>NUCLEOTIDE SEQUENCE</scope>
    <source>
        <tissue evidence="1">Muscle</tissue>
    </source>
</reference>
<gene>
    <name evidence="1" type="ORF">E3U43_020704</name>
</gene>
<accession>A0ACD3Q700</accession>
<organism evidence="1 2">
    <name type="scientific">Larimichthys crocea</name>
    <name type="common">Large yellow croaker</name>
    <name type="synonym">Pseudosciaena crocea</name>
    <dbReference type="NCBI Taxonomy" id="215358"/>
    <lineage>
        <taxon>Eukaryota</taxon>
        <taxon>Metazoa</taxon>
        <taxon>Chordata</taxon>
        <taxon>Craniata</taxon>
        <taxon>Vertebrata</taxon>
        <taxon>Euteleostomi</taxon>
        <taxon>Actinopterygii</taxon>
        <taxon>Neopterygii</taxon>
        <taxon>Teleostei</taxon>
        <taxon>Neoteleostei</taxon>
        <taxon>Acanthomorphata</taxon>
        <taxon>Eupercaria</taxon>
        <taxon>Sciaenidae</taxon>
        <taxon>Larimichthys</taxon>
    </lineage>
</organism>
<dbReference type="Proteomes" id="UP000793456">
    <property type="component" value="Chromosome XXIII"/>
</dbReference>
<keyword evidence="2" id="KW-1185">Reference proteome</keyword>
<evidence type="ECO:0000313" key="2">
    <source>
        <dbReference type="Proteomes" id="UP000793456"/>
    </source>
</evidence>